<evidence type="ECO:0000256" key="4">
    <source>
        <dbReference type="SAM" id="SignalP"/>
    </source>
</evidence>
<dbReference type="GO" id="GO:0005576">
    <property type="term" value="C:extracellular region"/>
    <property type="evidence" value="ECO:0007669"/>
    <property type="project" value="UniProtKB-SubCell"/>
</dbReference>
<dbReference type="InterPro" id="IPR045860">
    <property type="entry name" value="Snake_toxin-like_sf"/>
</dbReference>
<keyword evidence="3" id="KW-1015">Disulfide bond</keyword>
<proteinExistence type="predicted"/>
<comment type="subcellular location">
    <subcellularLocation>
        <location evidence="1">Secreted</location>
    </subcellularLocation>
</comment>
<feature type="signal peptide" evidence="4">
    <location>
        <begin position="1"/>
        <end position="23"/>
    </location>
</feature>
<dbReference type="AlphaFoldDB" id="A0A8C6XDS2"/>
<dbReference type="GO" id="GO:0090729">
    <property type="term" value="F:toxin activity"/>
    <property type="evidence" value="ECO:0007669"/>
    <property type="project" value="InterPro"/>
</dbReference>
<feature type="chain" id="PRO_5034580858" evidence="4">
    <location>
        <begin position="24"/>
        <end position="87"/>
    </location>
</feature>
<reference evidence="5" key="2">
    <citation type="submission" date="2025-09" db="UniProtKB">
        <authorList>
            <consortium name="Ensembl"/>
        </authorList>
    </citation>
    <scope>IDENTIFICATION</scope>
</reference>
<dbReference type="Gene3D" id="2.10.60.10">
    <property type="entry name" value="CD59"/>
    <property type="match status" value="1"/>
</dbReference>
<keyword evidence="2" id="KW-0964">Secreted</keyword>
<evidence type="ECO:0000256" key="1">
    <source>
        <dbReference type="ARBA" id="ARBA00004613"/>
    </source>
</evidence>
<protein>
    <submittedName>
        <fullName evidence="5">Uncharacterized protein</fullName>
    </submittedName>
</protein>
<evidence type="ECO:0000256" key="2">
    <source>
        <dbReference type="ARBA" id="ARBA00022525"/>
    </source>
</evidence>
<evidence type="ECO:0000313" key="6">
    <source>
        <dbReference type="Proteomes" id="UP000694559"/>
    </source>
</evidence>
<sequence length="87" mass="10202">MKTLLLTLLVVTIVCLDLGYTLTCLNCPEMFCGKFQICRNGEKICFKKLQQRRPLCKHSSYLHSQLFFFLNPDWSSQGPWWCRLLIA</sequence>
<dbReference type="Proteomes" id="UP000694559">
    <property type="component" value="Unplaced"/>
</dbReference>
<dbReference type="SUPFAM" id="SSF57302">
    <property type="entry name" value="Snake toxin-like"/>
    <property type="match status" value="1"/>
</dbReference>
<accession>A0A8C6XDS2</accession>
<name>A0A8C6XDS2_NAJNA</name>
<organism evidence="5 6">
    <name type="scientific">Naja naja</name>
    <name type="common">Indian cobra</name>
    <dbReference type="NCBI Taxonomy" id="35670"/>
    <lineage>
        <taxon>Eukaryota</taxon>
        <taxon>Metazoa</taxon>
        <taxon>Chordata</taxon>
        <taxon>Craniata</taxon>
        <taxon>Vertebrata</taxon>
        <taxon>Euteleostomi</taxon>
        <taxon>Lepidosauria</taxon>
        <taxon>Squamata</taxon>
        <taxon>Bifurcata</taxon>
        <taxon>Unidentata</taxon>
        <taxon>Episquamata</taxon>
        <taxon>Toxicofera</taxon>
        <taxon>Serpentes</taxon>
        <taxon>Colubroidea</taxon>
        <taxon>Elapidae</taxon>
        <taxon>Elapinae</taxon>
        <taxon>Naja</taxon>
    </lineage>
</organism>
<dbReference type="InterPro" id="IPR003571">
    <property type="entry name" value="Snake_3FTx"/>
</dbReference>
<evidence type="ECO:0000256" key="3">
    <source>
        <dbReference type="ARBA" id="ARBA00023157"/>
    </source>
</evidence>
<dbReference type="Ensembl" id="ENSNNAT00000013536.1">
    <property type="protein sequence ID" value="ENSNNAP00000012935.1"/>
    <property type="gene ID" value="ENSNNAG00000008719.1"/>
</dbReference>
<keyword evidence="6" id="KW-1185">Reference proteome</keyword>
<dbReference type="CDD" id="cd00206">
    <property type="entry name" value="TFP_snake_toxin"/>
    <property type="match status" value="1"/>
</dbReference>
<evidence type="ECO:0000313" key="5">
    <source>
        <dbReference type="Ensembl" id="ENSNNAP00000012935.1"/>
    </source>
</evidence>
<keyword evidence="4" id="KW-0732">Signal</keyword>
<reference evidence="5" key="1">
    <citation type="submission" date="2025-08" db="UniProtKB">
        <authorList>
            <consortium name="Ensembl"/>
        </authorList>
    </citation>
    <scope>IDENTIFICATION</scope>
</reference>